<accession>A0ABW8AJK8</accession>
<keyword evidence="1" id="KW-0436">Ligase</keyword>
<reference evidence="1 2" key="1">
    <citation type="submission" date="2024-10" db="EMBL/GenBank/DDBJ databases">
        <title>The Natural Products Discovery Center: Release of the First 8490 Sequenced Strains for Exploring Actinobacteria Biosynthetic Diversity.</title>
        <authorList>
            <person name="Kalkreuter E."/>
            <person name="Kautsar S.A."/>
            <person name="Yang D."/>
            <person name="Bader C.D."/>
            <person name="Teijaro C.N."/>
            <person name="Fluegel L."/>
            <person name="Davis C.M."/>
            <person name="Simpson J.R."/>
            <person name="Lauterbach L."/>
            <person name="Steele A.D."/>
            <person name="Gui C."/>
            <person name="Meng S."/>
            <person name="Li G."/>
            <person name="Viehrig K."/>
            <person name="Ye F."/>
            <person name="Su P."/>
            <person name="Kiefer A.F."/>
            <person name="Nichols A."/>
            <person name="Cepeda A.J."/>
            <person name="Yan W."/>
            <person name="Fan B."/>
            <person name="Jiang Y."/>
            <person name="Adhikari A."/>
            <person name="Zheng C.-J."/>
            <person name="Schuster L."/>
            <person name="Cowan T.M."/>
            <person name="Smanski M.J."/>
            <person name="Chevrette M.G."/>
            <person name="De Carvalho L.P.S."/>
            <person name="Shen B."/>
        </authorList>
    </citation>
    <scope>NUCLEOTIDE SEQUENCE [LARGE SCALE GENOMIC DNA]</scope>
    <source>
        <strain evidence="1 2">NPDC049639</strain>
    </source>
</reference>
<evidence type="ECO:0000313" key="2">
    <source>
        <dbReference type="Proteomes" id="UP001612915"/>
    </source>
</evidence>
<proteinExistence type="predicted"/>
<dbReference type="Gene3D" id="3.90.1140.10">
    <property type="entry name" value="Cyclic phosphodiesterase"/>
    <property type="match status" value="1"/>
</dbReference>
<protein>
    <submittedName>
        <fullName evidence="1">2'-5' RNA ligase family protein</fullName>
    </submittedName>
</protein>
<name>A0ABW8AJK8_9ACTN</name>
<gene>
    <name evidence="1" type="ORF">ACIB24_05795</name>
</gene>
<organism evidence="1 2">
    <name type="scientific">Spongisporangium articulatum</name>
    <dbReference type="NCBI Taxonomy" id="3362603"/>
    <lineage>
        <taxon>Bacteria</taxon>
        <taxon>Bacillati</taxon>
        <taxon>Actinomycetota</taxon>
        <taxon>Actinomycetes</taxon>
        <taxon>Kineosporiales</taxon>
        <taxon>Kineosporiaceae</taxon>
        <taxon>Spongisporangium</taxon>
    </lineage>
</organism>
<dbReference type="GO" id="GO:0016874">
    <property type="term" value="F:ligase activity"/>
    <property type="evidence" value="ECO:0007669"/>
    <property type="project" value="UniProtKB-KW"/>
</dbReference>
<dbReference type="Pfam" id="PF13563">
    <property type="entry name" value="2_5_RNA_ligase2"/>
    <property type="match status" value="1"/>
</dbReference>
<dbReference type="InterPro" id="IPR009097">
    <property type="entry name" value="Cyclic_Pdiesterase"/>
</dbReference>
<dbReference type="SUPFAM" id="SSF55144">
    <property type="entry name" value="LigT-like"/>
    <property type="match status" value="1"/>
</dbReference>
<evidence type="ECO:0000313" key="1">
    <source>
        <dbReference type="EMBL" id="MFI7586570.1"/>
    </source>
</evidence>
<keyword evidence="2" id="KW-1185">Reference proteome</keyword>
<dbReference type="RefSeq" id="WP_398276444.1">
    <property type="nucleotide sequence ID" value="NZ_JBITLV010000001.1"/>
</dbReference>
<dbReference type="EMBL" id="JBITLV010000001">
    <property type="protein sequence ID" value="MFI7586570.1"/>
    <property type="molecule type" value="Genomic_DNA"/>
</dbReference>
<comment type="caution">
    <text evidence="1">The sequence shown here is derived from an EMBL/GenBank/DDBJ whole genome shotgun (WGS) entry which is preliminary data.</text>
</comment>
<sequence length="172" mass="18833">MTQSVELLLGDEAEAAVRERWRRLAEARLPSMAHHQGETNRPHVTLAVADTLDEATETRLSALTGWLPLTVTLGGLIAFGSARQRVLALLVVPTVGLLELQRAAAELMPAPVQHLTADRWTPHVTLARRVKVEELGAAAQAVGDLPELTTTCPAVRRWDSDARRTWLLADSR</sequence>
<dbReference type="Proteomes" id="UP001612915">
    <property type="component" value="Unassembled WGS sequence"/>
</dbReference>